<organism evidence="2 3">
    <name type="scientific">Sulfobacillus benefaciens</name>
    <dbReference type="NCBI Taxonomy" id="453960"/>
    <lineage>
        <taxon>Bacteria</taxon>
        <taxon>Bacillati</taxon>
        <taxon>Bacillota</taxon>
        <taxon>Clostridia</taxon>
        <taxon>Eubacteriales</taxon>
        <taxon>Clostridiales Family XVII. Incertae Sedis</taxon>
        <taxon>Sulfobacillus</taxon>
    </lineage>
</organism>
<comment type="caution">
    <text evidence="2">The sequence shown here is derived from an EMBL/GenBank/DDBJ whole genome shotgun (WGS) entry which is preliminary data.</text>
</comment>
<gene>
    <name evidence="2" type="ORF">C7B43_21155</name>
</gene>
<reference evidence="2 3" key="1">
    <citation type="journal article" date="2014" name="BMC Genomics">
        <title>Comparison of environmental and isolate Sulfobacillus genomes reveals diverse carbon, sulfur, nitrogen, and hydrogen metabolisms.</title>
        <authorList>
            <person name="Justice N.B."/>
            <person name="Norman A."/>
            <person name="Brown C.T."/>
            <person name="Singh A."/>
            <person name="Thomas B.C."/>
            <person name="Banfield J.F."/>
        </authorList>
    </citation>
    <scope>NUCLEOTIDE SEQUENCE [LARGE SCALE GENOMIC DNA]</scope>
    <source>
        <strain evidence="2">AMDSBA1</strain>
    </source>
</reference>
<dbReference type="InterPro" id="IPR007159">
    <property type="entry name" value="SpoVT-AbrB_dom"/>
</dbReference>
<dbReference type="EMBL" id="PXYT01000128">
    <property type="protein sequence ID" value="PSR21675.1"/>
    <property type="molecule type" value="Genomic_DNA"/>
</dbReference>
<proteinExistence type="predicted"/>
<dbReference type="GO" id="GO:0003677">
    <property type="term" value="F:DNA binding"/>
    <property type="evidence" value="ECO:0007669"/>
    <property type="project" value="InterPro"/>
</dbReference>
<protein>
    <submittedName>
        <fullName evidence="2">AbrB family transcriptional regulator</fullName>
    </submittedName>
</protein>
<evidence type="ECO:0000313" key="3">
    <source>
        <dbReference type="Proteomes" id="UP000242699"/>
    </source>
</evidence>
<dbReference type="SMART" id="SM00966">
    <property type="entry name" value="SpoVT_AbrB"/>
    <property type="match status" value="1"/>
</dbReference>
<feature type="domain" description="SpoVT-AbrB" evidence="1">
    <location>
        <begin position="7"/>
        <end position="50"/>
    </location>
</feature>
<evidence type="ECO:0000259" key="1">
    <source>
        <dbReference type="SMART" id="SM00966"/>
    </source>
</evidence>
<dbReference type="InterPro" id="IPR037914">
    <property type="entry name" value="SpoVT-AbrB_sf"/>
</dbReference>
<sequence length="88" mass="9669">MRLIENAQVMANGQIILSKDIRSRLHLSVGDRVTLICDEDRVIVMHSAVYAMTMLQRAMEGAAKKGDIPSDDDVVAWVKAIGAEDDAE</sequence>
<name>A0A2T2WHH4_9FIRM</name>
<accession>A0A2T2WHH4</accession>
<evidence type="ECO:0000313" key="2">
    <source>
        <dbReference type="EMBL" id="PSR21675.1"/>
    </source>
</evidence>
<dbReference type="Gene3D" id="2.10.260.10">
    <property type="match status" value="1"/>
</dbReference>
<dbReference type="AlphaFoldDB" id="A0A2T2WHH4"/>
<dbReference type="SUPFAM" id="SSF89447">
    <property type="entry name" value="AbrB/MazE/MraZ-like"/>
    <property type="match status" value="1"/>
</dbReference>
<dbReference type="Proteomes" id="UP000242699">
    <property type="component" value="Unassembled WGS sequence"/>
</dbReference>